<reference evidence="4 5" key="1">
    <citation type="journal article" date="2024" name="BMC Genomics">
        <title>De novo assembly and annotation of Popillia japonica's genome with initial clues to its potential as an invasive pest.</title>
        <authorList>
            <person name="Cucini C."/>
            <person name="Boschi S."/>
            <person name="Funari R."/>
            <person name="Cardaioli E."/>
            <person name="Iannotti N."/>
            <person name="Marturano G."/>
            <person name="Paoli F."/>
            <person name="Bruttini M."/>
            <person name="Carapelli A."/>
            <person name="Frati F."/>
            <person name="Nardi F."/>
        </authorList>
    </citation>
    <scope>NUCLEOTIDE SEQUENCE [LARGE SCALE GENOMIC DNA]</scope>
    <source>
        <strain evidence="4">DMR45628</strain>
    </source>
</reference>
<dbReference type="Gene3D" id="3.40.50.980">
    <property type="match status" value="2"/>
</dbReference>
<dbReference type="SUPFAM" id="SSF56801">
    <property type="entry name" value="Acetyl-CoA synthetase-like"/>
    <property type="match status" value="1"/>
</dbReference>
<gene>
    <name evidence="4" type="ORF">QE152_g9772</name>
</gene>
<dbReference type="EMBL" id="JASPKY010000085">
    <property type="protein sequence ID" value="KAK9738559.1"/>
    <property type="molecule type" value="Genomic_DNA"/>
</dbReference>
<evidence type="ECO:0000313" key="4">
    <source>
        <dbReference type="EMBL" id="KAK9738559.1"/>
    </source>
</evidence>
<accession>A0AAW1LZ35</accession>
<evidence type="ECO:0000313" key="5">
    <source>
        <dbReference type="Proteomes" id="UP001458880"/>
    </source>
</evidence>
<keyword evidence="5" id="KW-1185">Reference proteome</keyword>
<dbReference type="PANTHER" id="PTHR24096:SF422">
    <property type="entry name" value="BCDNA.GH02901"/>
    <property type="match status" value="1"/>
</dbReference>
<keyword evidence="2" id="KW-0576">Peroxisome</keyword>
<sequence>MLVISRTLIRNSCRNTWNVLFMNHRGCSSEKIEEDCLRSTEPPVKIPKMTFVELLITKFGKYSNKVGVECGITQRKYTFDEILLKSANLNKNLRKKLKPQRGDTIAFLLPNMPEIPITVVGALLAALKITTISILYTKDEIKRQLIDSEAKILVTTSVLLPTAVKAIAEAKMNLHIITIKTKNTDTTPSGAIDWSELTNTKSDIPDIEPTALNDTIMMPYSSGTTGVPKGVELTNYVFVSNMTQFHSPDYAISEPATATHQDISLVVLPLFHVYGFACSFFMMTDGVKIVTLPKFKPVDYMNSVKTYRPHTLLLVPPLVMFLSSFPGVKPEYLSSLRTIYCSGAPLGASDEDRMRERIGKPISILQVYGLTETIVIAVMPHSVQGKYPGSMGKPFPNTLLKVIAIDDNAGKHLPPDTTGELLIKGPQVMKCYYNEPEKTRDAFLNGWLRSGDLVTYNKDGMLYIKDARRIFKRMA</sequence>
<feature type="domain" description="AMP-dependent synthetase/ligase" evidence="3">
    <location>
        <begin position="73"/>
        <end position="433"/>
    </location>
</feature>
<dbReference type="Pfam" id="PF00501">
    <property type="entry name" value="AMP-binding"/>
    <property type="match status" value="1"/>
</dbReference>
<dbReference type="GO" id="GO:0005777">
    <property type="term" value="C:peroxisome"/>
    <property type="evidence" value="ECO:0007669"/>
    <property type="project" value="UniProtKB-SubCell"/>
</dbReference>
<comment type="subcellular location">
    <subcellularLocation>
        <location evidence="1">Peroxisome</location>
    </subcellularLocation>
</comment>
<dbReference type="AlphaFoldDB" id="A0AAW1LZ35"/>
<evidence type="ECO:0000256" key="1">
    <source>
        <dbReference type="ARBA" id="ARBA00004275"/>
    </source>
</evidence>
<comment type="caution">
    <text evidence="4">The sequence shown here is derived from an EMBL/GenBank/DDBJ whole genome shotgun (WGS) entry which is preliminary data.</text>
</comment>
<evidence type="ECO:0000259" key="3">
    <source>
        <dbReference type="Pfam" id="PF00501"/>
    </source>
</evidence>
<dbReference type="PANTHER" id="PTHR24096">
    <property type="entry name" value="LONG-CHAIN-FATTY-ACID--COA LIGASE"/>
    <property type="match status" value="1"/>
</dbReference>
<proteinExistence type="predicted"/>
<dbReference type="PROSITE" id="PS00455">
    <property type="entry name" value="AMP_BINDING"/>
    <property type="match status" value="1"/>
</dbReference>
<organism evidence="4 5">
    <name type="scientific">Popillia japonica</name>
    <name type="common">Japanese beetle</name>
    <dbReference type="NCBI Taxonomy" id="7064"/>
    <lineage>
        <taxon>Eukaryota</taxon>
        <taxon>Metazoa</taxon>
        <taxon>Ecdysozoa</taxon>
        <taxon>Arthropoda</taxon>
        <taxon>Hexapoda</taxon>
        <taxon>Insecta</taxon>
        <taxon>Pterygota</taxon>
        <taxon>Neoptera</taxon>
        <taxon>Endopterygota</taxon>
        <taxon>Coleoptera</taxon>
        <taxon>Polyphaga</taxon>
        <taxon>Scarabaeiformia</taxon>
        <taxon>Scarabaeidae</taxon>
        <taxon>Rutelinae</taxon>
        <taxon>Popillia</taxon>
    </lineage>
</organism>
<name>A0AAW1LZ35_POPJA</name>
<dbReference type="GO" id="GO:0046949">
    <property type="term" value="P:fatty-acyl-CoA biosynthetic process"/>
    <property type="evidence" value="ECO:0007669"/>
    <property type="project" value="TreeGrafter"/>
</dbReference>
<dbReference type="InterPro" id="IPR020845">
    <property type="entry name" value="AMP-binding_CS"/>
</dbReference>
<dbReference type="InterPro" id="IPR000873">
    <property type="entry name" value="AMP-dep_synth/lig_dom"/>
</dbReference>
<dbReference type="Proteomes" id="UP001458880">
    <property type="component" value="Unassembled WGS sequence"/>
</dbReference>
<evidence type="ECO:0000256" key="2">
    <source>
        <dbReference type="ARBA" id="ARBA00023140"/>
    </source>
</evidence>
<dbReference type="GO" id="GO:0004467">
    <property type="term" value="F:long-chain fatty acid-CoA ligase activity"/>
    <property type="evidence" value="ECO:0007669"/>
    <property type="project" value="TreeGrafter"/>
</dbReference>
<protein>
    <submittedName>
        <fullName evidence="4">AMP-binding enzyme</fullName>
    </submittedName>
</protein>
<dbReference type="Gene3D" id="2.30.38.10">
    <property type="entry name" value="Luciferase, Domain 3"/>
    <property type="match status" value="1"/>
</dbReference>